<dbReference type="Proteomes" id="UP000886632">
    <property type="component" value="Unassembled WGS sequence"/>
</dbReference>
<name>A0A9D7TA74_9MICO</name>
<dbReference type="AlphaFoldDB" id="A0A9D7TA74"/>
<dbReference type="EMBL" id="JADKGK010000025">
    <property type="protein sequence ID" value="MBL0005360.1"/>
    <property type="molecule type" value="Genomic_DNA"/>
</dbReference>
<reference evidence="1" key="1">
    <citation type="submission" date="2020-10" db="EMBL/GenBank/DDBJ databases">
        <title>Connecting structure to function with the recovery of over 1000 high-quality activated sludge metagenome-assembled genomes encoding full-length rRNA genes using long-read sequencing.</title>
        <authorList>
            <person name="Singleton C.M."/>
            <person name="Petriglieri F."/>
            <person name="Kristensen J.M."/>
            <person name="Kirkegaard R.H."/>
            <person name="Michaelsen T.Y."/>
            <person name="Andersen M.H."/>
            <person name="Karst S.M."/>
            <person name="Dueholm M.S."/>
            <person name="Nielsen P.H."/>
            <person name="Albertsen M."/>
        </authorList>
    </citation>
    <scope>NUCLEOTIDE SEQUENCE</scope>
    <source>
        <strain evidence="1">Ribe_18-Q3-R11-54_MAXAC.001</strain>
    </source>
</reference>
<dbReference type="Pfam" id="PF06224">
    <property type="entry name" value="AlkZ-like"/>
    <property type="match status" value="1"/>
</dbReference>
<dbReference type="InterPro" id="IPR009351">
    <property type="entry name" value="AlkZ-like"/>
</dbReference>
<evidence type="ECO:0000313" key="1">
    <source>
        <dbReference type="EMBL" id="MBL0005360.1"/>
    </source>
</evidence>
<organism evidence="1 2">
    <name type="scientific">Candidatus Phosphoribacter hodrii</name>
    <dbReference type="NCBI Taxonomy" id="2953743"/>
    <lineage>
        <taxon>Bacteria</taxon>
        <taxon>Bacillati</taxon>
        <taxon>Actinomycetota</taxon>
        <taxon>Actinomycetes</taxon>
        <taxon>Micrococcales</taxon>
        <taxon>Dermatophilaceae</taxon>
        <taxon>Candidatus Phosphoribacter</taxon>
    </lineage>
</organism>
<keyword evidence="1" id="KW-0238">DNA-binding</keyword>
<comment type="caution">
    <text evidence="1">The sequence shown here is derived from an EMBL/GenBank/DDBJ whole genome shotgun (WGS) entry which is preliminary data.</text>
</comment>
<dbReference type="GO" id="GO:0003677">
    <property type="term" value="F:DNA binding"/>
    <property type="evidence" value="ECO:0007669"/>
    <property type="project" value="UniProtKB-KW"/>
</dbReference>
<evidence type="ECO:0000313" key="2">
    <source>
        <dbReference type="Proteomes" id="UP000886632"/>
    </source>
</evidence>
<sequence length="162" mass="16956">MRQGTIRRTGAGPAPPFEPTFVLAAEGEADGAAGGCGSGSVRRPERAEALAILADRYVASHGPVTERDFAGWCDQPLRLVRNSPASRSARSSLGATACSGGPWWRTARSSGPGDVPCPGGTITVEVTPFTRPSRALRSGADEAAAAYGRFWELPCTLRWVDG</sequence>
<accession>A0A9D7TA74</accession>
<proteinExistence type="predicted"/>
<protein>
    <submittedName>
        <fullName evidence="1">Winged helix DNA-binding domain-containing protein</fullName>
    </submittedName>
</protein>
<gene>
    <name evidence="1" type="ORF">IPP00_15735</name>
</gene>